<keyword evidence="5" id="KW-0378">Hydrolase</keyword>
<evidence type="ECO:0000256" key="3">
    <source>
        <dbReference type="ARBA" id="ARBA00012111"/>
    </source>
</evidence>
<evidence type="ECO:0000256" key="6">
    <source>
        <dbReference type="ARBA" id="ARBA00022853"/>
    </source>
</evidence>
<comment type="catalytic activity">
    <reaction evidence="11">
        <text>N(6)-(2E)-butenoyl-L-lysyl-[protein] + H2O = (2E)-2-butenoate + L-lysyl-[protein]</text>
        <dbReference type="Rhea" id="RHEA:69172"/>
        <dbReference type="Rhea" id="RHEA-COMP:9752"/>
        <dbReference type="Rhea" id="RHEA-COMP:13707"/>
        <dbReference type="ChEBI" id="CHEBI:15377"/>
        <dbReference type="ChEBI" id="CHEBI:29969"/>
        <dbReference type="ChEBI" id="CHEBI:35899"/>
        <dbReference type="ChEBI" id="CHEBI:137954"/>
    </reaction>
    <physiologicalReaction direction="left-to-right" evidence="11">
        <dbReference type="Rhea" id="RHEA:69173"/>
    </physiologicalReaction>
</comment>
<sequence>MDDDGGECDIASRPGVESRRHAHGDAVSVTCARTCYEIWRNIRDCRTIFDRHARVPDYRKLSRFFRQIVQIFPLVPLLAFVLVDGWSQTVTHTRYDSMSVSNCRFAAEGFCYINDVVIAIEKLRRQFPKVLYIDLDAHHGNGVEDAYNLSRTVLTLSFHKYEAGYYPGSGAVGDIGSMVGKGFACNFPFKPGYTDQTLAYAFDSVFPVLSHEFAPDAFVVQCGADALARDPHGGGALTAAGYVHCVRAVLDRRKPTLLLGGVYAYKLLPMLPLLAARVPSRGGRPAVRTPRVDGDDITLAFV</sequence>
<evidence type="ECO:0000256" key="2">
    <source>
        <dbReference type="ARBA" id="ARBA00006457"/>
    </source>
</evidence>
<comment type="subcellular location">
    <subcellularLocation>
        <location evidence="1">Nucleus</location>
    </subcellularLocation>
</comment>
<comment type="catalytic activity">
    <reaction evidence="10">
        <text>N(6)-acetyl-L-lysyl-[protein] + H2O = L-lysyl-[protein] + acetate</text>
        <dbReference type="Rhea" id="RHEA:58108"/>
        <dbReference type="Rhea" id="RHEA-COMP:9752"/>
        <dbReference type="Rhea" id="RHEA-COMP:10731"/>
        <dbReference type="ChEBI" id="CHEBI:15377"/>
        <dbReference type="ChEBI" id="CHEBI:29969"/>
        <dbReference type="ChEBI" id="CHEBI:30089"/>
        <dbReference type="ChEBI" id="CHEBI:61930"/>
    </reaction>
    <physiologicalReaction direction="left-to-right" evidence="10">
        <dbReference type="Rhea" id="RHEA:58109"/>
    </physiologicalReaction>
</comment>
<dbReference type="Proteomes" id="UP000299102">
    <property type="component" value="Unassembled WGS sequence"/>
</dbReference>
<comment type="catalytic activity">
    <reaction evidence="12">
        <text>N(6)-acetyl-L-lysyl-[histone] + H2O = L-lysyl-[histone] + acetate</text>
        <dbReference type="Rhea" id="RHEA:58196"/>
        <dbReference type="Rhea" id="RHEA-COMP:9845"/>
        <dbReference type="Rhea" id="RHEA-COMP:11338"/>
        <dbReference type="ChEBI" id="CHEBI:15377"/>
        <dbReference type="ChEBI" id="CHEBI:29969"/>
        <dbReference type="ChEBI" id="CHEBI:30089"/>
        <dbReference type="ChEBI" id="CHEBI:61930"/>
        <dbReference type="EC" id="3.5.1.98"/>
    </reaction>
    <physiologicalReaction direction="left-to-right" evidence="12">
        <dbReference type="Rhea" id="RHEA:58197"/>
    </physiologicalReaction>
</comment>
<evidence type="ECO:0000259" key="13">
    <source>
        <dbReference type="Pfam" id="PF00850"/>
    </source>
</evidence>
<evidence type="ECO:0000256" key="4">
    <source>
        <dbReference type="ARBA" id="ARBA00022491"/>
    </source>
</evidence>
<name>A0A4C1XPR3_EUMVA</name>
<dbReference type="GO" id="GO:0005634">
    <property type="term" value="C:nucleus"/>
    <property type="evidence" value="ECO:0007669"/>
    <property type="project" value="UniProtKB-SubCell"/>
</dbReference>
<dbReference type="InterPro" id="IPR023696">
    <property type="entry name" value="Ureohydrolase_dom_sf"/>
</dbReference>
<evidence type="ECO:0000256" key="8">
    <source>
        <dbReference type="ARBA" id="ARBA00023163"/>
    </source>
</evidence>
<proteinExistence type="inferred from homology"/>
<dbReference type="SUPFAM" id="SSF52768">
    <property type="entry name" value="Arginase/deacetylase"/>
    <property type="match status" value="1"/>
</dbReference>
<keyword evidence="4" id="KW-0678">Repressor</keyword>
<evidence type="ECO:0000256" key="9">
    <source>
        <dbReference type="ARBA" id="ARBA00023242"/>
    </source>
</evidence>
<evidence type="ECO:0000256" key="10">
    <source>
        <dbReference type="ARBA" id="ARBA00049136"/>
    </source>
</evidence>
<dbReference type="InterPro" id="IPR037138">
    <property type="entry name" value="His_deacetylse_dom_sf"/>
</dbReference>
<evidence type="ECO:0000256" key="5">
    <source>
        <dbReference type="ARBA" id="ARBA00022801"/>
    </source>
</evidence>
<evidence type="ECO:0000256" key="11">
    <source>
        <dbReference type="ARBA" id="ARBA00049193"/>
    </source>
</evidence>
<dbReference type="InterPro" id="IPR000286">
    <property type="entry name" value="HDACs"/>
</dbReference>
<dbReference type="GO" id="GO:0031507">
    <property type="term" value="P:heterochromatin formation"/>
    <property type="evidence" value="ECO:0007669"/>
    <property type="project" value="TreeGrafter"/>
</dbReference>
<feature type="domain" description="Histone deacetylase" evidence="13">
    <location>
        <begin position="106"/>
        <end position="263"/>
    </location>
</feature>
<keyword evidence="6" id="KW-0156">Chromatin regulator</keyword>
<protein>
    <recommendedName>
        <fullName evidence="3">histone deacetylase</fullName>
        <ecNumber evidence="3">3.5.1.98</ecNumber>
    </recommendedName>
</protein>
<keyword evidence="9" id="KW-0539">Nucleus</keyword>
<evidence type="ECO:0000256" key="7">
    <source>
        <dbReference type="ARBA" id="ARBA00023015"/>
    </source>
</evidence>
<keyword evidence="7" id="KW-0805">Transcription regulation</keyword>
<dbReference type="PANTHER" id="PTHR10625">
    <property type="entry name" value="HISTONE DEACETYLASE HDAC1-RELATED"/>
    <property type="match status" value="1"/>
</dbReference>
<keyword evidence="15" id="KW-1185">Reference proteome</keyword>
<dbReference type="Pfam" id="PF00850">
    <property type="entry name" value="Hist_deacetyl"/>
    <property type="match status" value="1"/>
</dbReference>
<dbReference type="AlphaFoldDB" id="A0A4C1XPR3"/>
<gene>
    <name evidence="14" type="primary">hdac8</name>
    <name evidence="14" type="ORF">EVAR_89409_1</name>
</gene>
<dbReference type="Gene3D" id="3.40.800.20">
    <property type="entry name" value="Histone deacetylase domain"/>
    <property type="match status" value="1"/>
</dbReference>
<dbReference type="EC" id="3.5.1.98" evidence="3"/>
<dbReference type="OrthoDB" id="73273at2759"/>
<dbReference type="PRINTS" id="PR01270">
    <property type="entry name" value="HDASUPER"/>
</dbReference>
<evidence type="ECO:0000256" key="12">
    <source>
        <dbReference type="ARBA" id="ARBA00049416"/>
    </source>
</evidence>
<dbReference type="InterPro" id="IPR023801">
    <property type="entry name" value="His_deacetylse_dom"/>
</dbReference>
<dbReference type="STRING" id="151549.A0A4C1XPR3"/>
<dbReference type="GO" id="GO:0141221">
    <property type="term" value="F:histone deacetylase activity, hydrolytic mechanism"/>
    <property type="evidence" value="ECO:0007669"/>
    <property type="project" value="UniProtKB-EC"/>
</dbReference>
<dbReference type="PANTHER" id="PTHR10625:SF14">
    <property type="entry name" value="HISTONE DEACETYLASE 8"/>
    <property type="match status" value="1"/>
</dbReference>
<organism evidence="14 15">
    <name type="scientific">Eumeta variegata</name>
    <name type="common">Bagworm moth</name>
    <name type="synonym">Eumeta japonica</name>
    <dbReference type="NCBI Taxonomy" id="151549"/>
    <lineage>
        <taxon>Eukaryota</taxon>
        <taxon>Metazoa</taxon>
        <taxon>Ecdysozoa</taxon>
        <taxon>Arthropoda</taxon>
        <taxon>Hexapoda</taxon>
        <taxon>Insecta</taxon>
        <taxon>Pterygota</taxon>
        <taxon>Neoptera</taxon>
        <taxon>Endopterygota</taxon>
        <taxon>Lepidoptera</taxon>
        <taxon>Glossata</taxon>
        <taxon>Ditrysia</taxon>
        <taxon>Tineoidea</taxon>
        <taxon>Psychidae</taxon>
        <taxon>Oiketicinae</taxon>
        <taxon>Eumeta</taxon>
    </lineage>
</organism>
<evidence type="ECO:0000313" key="15">
    <source>
        <dbReference type="Proteomes" id="UP000299102"/>
    </source>
</evidence>
<comment type="caution">
    <text evidence="14">The sequence shown here is derived from an EMBL/GenBank/DDBJ whole genome shotgun (WGS) entry which is preliminary data.</text>
</comment>
<comment type="similarity">
    <text evidence="2">Belongs to the histone deacetylase family. HD type 1 subfamily.</text>
</comment>
<accession>A0A4C1XPR3</accession>
<keyword evidence="8" id="KW-0804">Transcription</keyword>
<evidence type="ECO:0000256" key="1">
    <source>
        <dbReference type="ARBA" id="ARBA00004123"/>
    </source>
</evidence>
<evidence type="ECO:0000313" key="14">
    <source>
        <dbReference type="EMBL" id="GBP65916.1"/>
    </source>
</evidence>
<dbReference type="EMBL" id="BGZK01000942">
    <property type="protein sequence ID" value="GBP65916.1"/>
    <property type="molecule type" value="Genomic_DNA"/>
</dbReference>
<reference evidence="14 15" key="1">
    <citation type="journal article" date="2019" name="Commun. Biol.">
        <title>The bagworm genome reveals a unique fibroin gene that provides high tensile strength.</title>
        <authorList>
            <person name="Kono N."/>
            <person name="Nakamura H."/>
            <person name="Ohtoshi R."/>
            <person name="Tomita M."/>
            <person name="Numata K."/>
            <person name="Arakawa K."/>
        </authorList>
    </citation>
    <scope>NUCLEOTIDE SEQUENCE [LARGE SCALE GENOMIC DNA]</scope>
</reference>